<name>A0A9X0UKJ9_9PROT</name>
<organism evidence="1 2">
    <name type="scientific">Siccirubricoccus deserti</name>
    <dbReference type="NCBI Taxonomy" id="2013562"/>
    <lineage>
        <taxon>Bacteria</taxon>
        <taxon>Pseudomonadati</taxon>
        <taxon>Pseudomonadota</taxon>
        <taxon>Alphaproteobacteria</taxon>
        <taxon>Acetobacterales</taxon>
        <taxon>Roseomonadaceae</taxon>
        <taxon>Siccirubricoccus</taxon>
    </lineage>
</organism>
<proteinExistence type="predicted"/>
<protein>
    <submittedName>
        <fullName evidence="1">Uncharacterized protein</fullName>
    </submittedName>
</protein>
<comment type="caution">
    <text evidence="1">The sequence shown here is derived from an EMBL/GenBank/DDBJ whole genome shotgun (WGS) entry which is preliminary data.</text>
</comment>
<dbReference type="Proteomes" id="UP000600101">
    <property type="component" value="Unassembled WGS sequence"/>
</dbReference>
<dbReference type="Gene3D" id="3.40.50.300">
    <property type="entry name" value="P-loop containing nucleotide triphosphate hydrolases"/>
    <property type="match status" value="1"/>
</dbReference>
<accession>A0A9X0UKJ9</accession>
<dbReference type="InterPro" id="IPR027417">
    <property type="entry name" value="P-loop_NTPase"/>
</dbReference>
<dbReference type="EMBL" id="JACOMF010000154">
    <property type="protein sequence ID" value="MBC4019270.1"/>
    <property type="molecule type" value="Genomic_DNA"/>
</dbReference>
<evidence type="ECO:0000313" key="2">
    <source>
        <dbReference type="Proteomes" id="UP000600101"/>
    </source>
</evidence>
<dbReference type="AlphaFoldDB" id="A0A9X0UKJ9"/>
<sequence length="57" mass="6006">MPRGQAEHAVRIATADERDAHATLAAFRLRPEPSILVTCAMAYEGLDAPSVAVCAAL</sequence>
<reference evidence="1" key="1">
    <citation type="submission" date="2020-08" db="EMBL/GenBank/DDBJ databases">
        <authorList>
            <person name="Hu Y."/>
            <person name="Nguyen S.V."/>
            <person name="Li F."/>
            <person name="Fanning S."/>
        </authorList>
    </citation>
    <scope>NUCLEOTIDE SEQUENCE</scope>
    <source>
        <strain evidence="1">SYSU D8009</strain>
    </source>
</reference>
<dbReference type="RefSeq" id="WP_186773987.1">
    <property type="nucleotide sequence ID" value="NZ_JACOMF010000154.1"/>
</dbReference>
<evidence type="ECO:0000313" key="1">
    <source>
        <dbReference type="EMBL" id="MBC4019270.1"/>
    </source>
</evidence>
<keyword evidence="2" id="KW-1185">Reference proteome</keyword>
<gene>
    <name evidence="1" type="ORF">H7965_29080</name>
</gene>